<proteinExistence type="predicted"/>
<reference evidence="4" key="1">
    <citation type="journal article" date="2019" name="Int. J. Syst. Evol. Microbiol.">
        <title>The Global Catalogue of Microorganisms (GCM) 10K type strain sequencing project: providing services to taxonomists for standard genome sequencing and annotation.</title>
        <authorList>
            <consortium name="The Broad Institute Genomics Platform"/>
            <consortium name="The Broad Institute Genome Sequencing Center for Infectious Disease"/>
            <person name="Wu L."/>
            <person name="Ma J."/>
        </authorList>
    </citation>
    <scope>NUCLEOTIDE SEQUENCE [LARGE SCALE GENOMIC DNA]</scope>
    <source>
        <strain evidence="4">JCM 17591</strain>
    </source>
</reference>
<dbReference type="PANTHER" id="PTHR46797">
    <property type="entry name" value="HTH-TYPE TRANSCRIPTIONAL REGULATOR"/>
    <property type="match status" value="1"/>
</dbReference>
<name>A0ABP8A3H1_9MICO</name>
<dbReference type="PROSITE" id="PS50943">
    <property type="entry name" value="HTH_CROC1"/>
    <property type="match status" value="1"/>
</dbReference>
<evidence type="ECO:0000313" key="4">
    <source>
        <dbReference type="Proteomes" id="UP001501079"/>
    </source>
</evidence>
<dbReference type="SUPFAM" id="SSF47413">
    <property type="entry name" value="lambda repressor-like DNA-binding domains"/>
    <property type="match status" value="1"/>
</dbReference>
<dbReference type="InterPro" id="IPR014710">
    <property type="entry name" value="RmlC-like_jellyroll"/>
</dbReference>
<dbReference type="Gene3D" id="1.10.260.40">
    <property type="entry name" value="lambda repressor-like DNA-binding domains"/>
    <property type="match status" value="1"/>
</dbReference>
<dbReference type="SUPFAM" id="SSF51182">
    <property type="entry name" value="RmlC-like cupins"/>
    <property type="match status" value="1"/>
</dbReference>
<accession>A0ABP8A3H1</accession>
<dbReference type="InterPro" id="IPR013096">
    <property type="entry name" value="Cupin_2"/>
</dbReference>
<dbReference type="RefSeq" id="WP_344754884.1">
    <property type="nucleotide sequence ID" value="NZ_BAABBW010000004.1"/>
</dbReference>
<dbReference type="InterPro" id="IPR001387">
    <property type="entry name" value="Cro/C1-type_HTH"/>
</dbReference>
<organism evidence="3 4">
    <name type="scientific">Gryllotalpicola koreensis</name>
    <dbReference type="NCBI Taxonomy" id="993086"/>
    <lineage>
        <taxon>Bacteria</taxon>
        <taxon>Bacillati</taxon>
        <taxon>Actinomycetota</taxon>
        <taxon>Actinomycetes</taxon>
        <taxon>Micrococcales</taxon>
        <taxon>Microbacteriaceae</taxon>
        <taxon>Gryllotalpicola</taxon>
    </lineage>
</organism>
<evidence type="ECO:0000256" key="1">
    <source>
        <dbReference type="ARBA" id="ARBA00023125"/>
    </source>
</evidence>
<dbReference type="InterPro" id="IPR011051">
    <property type="entry name" value="RmlC_Cupin_sf"/>
</dbReference>
<dbReference type="Pfam" id="PF13560">
    <property type="entry name" value="HTH_31"/>
    <property type="match status" value="1"/>
</dbReference>
<gene>
    <name evidence="3" type="ORF">GCM10022287_24950</name>
</gene>
<dbReference type="InterPro" id="IPR010982">
    <property type="entry name" value="Lambda_DNA-bd_dom_sf"/>
</dbReference>
<sequence>MDSPDSASPERLGARLRELREQSGRSLRALAAELDISASALSQIERGAMQPSVNRLLAIVAALDVPLAEVFEDRPVASVAHAPHDRVVVTRAASKSEPVELGTGVVYRRLSPAHMQGVDFFESTYPPHSTGDETAVLHAHEGYEVGNVTQGTLTITFADELVELSAGDSITYPSRTPHLIANPHDDTAVAVWLIVHPNS</sequence>
<keyword evidence="1" id="KW-0238">DNA-binding</keyword>
<evidence type="ECO:0000313" key="3">
    <source>
        <dbReference type="EMBL" id="GAA4176947.1"/>
    </source>
</evidence>
<evidence type="ECO:0000259" key="2">
    <source>
        <dbReference type="PROSITE" id="PS50943"/>
    </source>
</evidence>
<dbReference type="Pfam" id="PF07883">
    <property type="entry name" value="Cupin_2"/>
    <property type="match status" value="1"/>
</dbReference>
<dbReference type="Gene3D" id="2.60.120.10">
    <property type="entry name" value="Jelly Rolls"/>
    <property type="match status" value="1"/>
</dbReference>
<dbReference type="Proteomes" id="UP001501079">
    <property type="component" value="Unassembled WGS sequence"/>
</dbReference>
<dbReference type="EMBL" id="BAABBW010000004">
    <property type="protein sequence ID" value="GAA4176947.1"/>
    <property type="molecule type" value="Genomic_DNA"/>
</dbReference>
<keyword evidence="4" id="KW-1185">Reference proteome</keyword>
<protein>
    <submittedName>
        <fullName evidence="3">XRE family transcriptional regulator</fullName>
    </submittedName>
</protein>
<dbReference type="CDD" id="cd02209">
    <property type="entry name" value="cupin_XRE_C"/>
    <property type="match status" value="1"/>
</dbReference>
<dbReference type="PANTHER" id="PTHR46797:SF1">
    <property type="entry name" value="METHYLPHOSPHONATE SYNTHASE"/>
    <property type="match status" value="1"/>
</dbReference>
<dbReference type="CDD" id="cd00093">
    <property type="entry name" value="HTH_XRE"/>
    <property type="match status" value="1"/>
</dbReference>
<feature type="domain" description="HTH cro/C1-type" evidence="2">
    <location>
        <begin position="16"/>
        <end position="70"/>
    </location>
</feature>
<comment type="caution">
    <text evidence="3">The sequence shown here is derived from an EMBL/GenBank/DDBJ whole genome shotgun (WGS) entry which is preliminary data.</text>
</comment>
<dbReference type="InterPro" id="IPR050807">
    <property type="entry name" value="TransReg_Diox_bact_type"/>
</dbReference>
<dbReference type="SMART" id="SM00530">
    <property type="entry name" value="HTH_XRE"/>
    <property type="match status" value="1"/>
</dbReference>